<dbReference type="GO" id="GO:0005886">
    <property type="term" value="C:plasma membrane"/>
    <property type="evidence" value="ECO:0007669"/>
    <property type="project" value="TreeGrafter"/>
</dbReference>
<feature type="transmembrane region" description="Helical" evidence="1">
    <location>
        <begin position="174"/>
        <end position="193"/>
    </location>
</feature>
<dbReference type="Gene3D" id="1.20.1530.20">
    <property type="match status" value="1"/>
</dbReference>
<feature type="transmembrane region" description="Helical" evidence="1">
    <location>
        <begin position="231"/>
        <end position="254"/>
    </location>
</feature>
<dbReference type="PANTHER" id="PTHR18640">
    <property type="entry name" value="SOLUTE CARRIER FAMILY 10 MEMBER 7"/>
    <property type="match status" value="1"/>
</dbReference>
<keyword evidence="3" id="KW-1185">Reference proteome</keyword>
<dbReference type="OrthoDB" id="9792271at2"/>
<feature type="transmembrane region" description="Helical" evidence="1">
    <location>
        <begin position="130"/>
        <end position="154"/>
    </location>
</feature>
<dbReference type="Pfam" id="PF13593">
    <property type="entry name" value="SBF_like"/>
    <property type="match status" value="1"/>
</dbReference>
<sequence>MKLRFSIDPFLIKLFLAILLASFIPARGIGAPVFGWITNLAIALLFFLHGARLSREAIVAGASHWRLHGCIFAVTFIVFPILGLLSGPLLDPFLTPDLHTGVLFLCCLPATVQSAIAFTSIARGNVPAAVCSASASSLLGVFLTPVLVGLVLAGSSAGSMPLSFDAVGKIMLQLLLPFVLGQVARPWIGAWVIKRNRMLKVVDQGSILLVVYTAFSEAVIGGLWANTPLSALVALVIVSLVLLGAVLGIALLLGRLLKFDVADRITLLFCGSKKSLTSGIPIANILFAGGSVGAVVLPLMIFHQIQLIVCAMIAGAYARRR</sequence>
<dbReference type="STRING" id="658167.SAMN04488135_11758"/>
<dbReference type="Proteomes" id="UP000184226">
    <property type="component" value="Unassembled WGS sequence"/>
</dbReference>
<feature type="transmembrane region" description="Helical" evidence="1">
    <location>
        <begin position="98"/>
        <end position="118"/>
    </location>
</feature>
<accession>A0A1M5ZQH7</accession>
<feature type="transmembrane region" description="Helical" evidence="1">
    <location>
        <begin position="36"/>
        <end position="53"/>
    </location>
</feature>
<dbReference type="EMBL" id="FQXE01000017">
    <property type="protein sequence ID" value="SHI26452.1"/>
    <property type="molecule type" value="Genomic_DNA"/>
</dbReference>
<proteinExistence type="predicted"/>
<feature type="transmembrane region" description="Helical" evidence="1">
    <location>
        <begin position="205"/>
        <end position="225"/>
    </location>
</feature>
<organism evidence="2 3">
    <name type="scientific">Pollutimonas bauzanensis</name>
    <dbReference type="NCBI Taxonomy" id="658167"/>
    <lineage>
        <taxon>Bacteria</taxon>
        <taxon>Pseudomonadati</taxon>
        <taxon>Pseudomonadota</taxon>
        <taxon>Betaproteobacteria</taxon>
        <taxon>Burkholderiales</taxon>
        <taxon>Alcaligenaceae</taxon>
        <taxon>Pollutimonas</taxon>
    </lineage>
</organism>
<feature type="transmembrane region" description="Helical" evidence="1">
    <location>
        <begin position="301"/>
        <end position="318"/>
    </location>
</feature>
<feature type="transmembrane region" description="Helical" evidence="1">
    <location>
        <begin position="275"/>
        <end position="295"/>
    </location>
</feature>
<keyword evidence="1" id="KW-0472">Membrane</keyword>
<protein>
    <submittedName>
        <fullName evidence="2">Solute carrier family 10 (Sodium/bile acid cotransporter), member 7</fullName>
    </submittedName>
</protein>
<evidence type="ECO:0000313" key="2">
    <source>
        <dbReference type="EMBL" id="SHI26452.1"/>
    </source>
</evidence>
<keyword evidence="1" id="KW-0812">Transmembrane</keyword>
<dbReference type="InterPro" id="IPR038770">
    <property type="entry name" value="Na+/solute_symporter_sf"/>
</dbReference>
<dbReference type="InterPro" id="IPR016833">
    <property type="entry name" value="Put_Na-Bile_cotransptr"/>
</dbReference>
<feature type="transmembrane region" description="Helical" evidence="1">
    <location>
        <begin position="65"/>
        <end position="86"/>
    </location>
</feature>
<reference evidence="2 3" key="1">
    <citation type="submission" date="2016-11" db="EMBL/GenBank/DDBJ databases">
        <authorList>
            <person name="Jaros S."/>
            <person name="Januszkiewicz K."/>
            <person name="Wedrychowicz H."/>
        </authorList>
    </citation>
    <scope>NUCLEOTIDE SEQUENCE [LARGE SCALE GENOMIC DNA]</scope>
    <source>
        <strain evidence="2 3">CGMCC 1.10190</strain>
    </source>
</reference>
<dbReference type="RefSeq" id="WP_143161098.1">
    <property type="nucleotide sequence ID" value="NZ_FQXE01000017.1"/>
</dbReference>
<dbReference type="PANTHER" id="PTHR18640:SF5">
    <property type="entry name" value="SODIUM_BILE ACID COTRANSPORTER 7"/>
    <property type="match status" value="1"/>
</dbReference>
<dbReference type="AlphaFoldDB" id="A0A1M5ZQH7"/>
<keyword evidence="1" id="KW-1133">Transmembrane helix</keyword>
<evidence type="ECO:0000256" key="1">
    <source>
        <dbReference type="SAM" id="Phobius"/>
    </source>
</evidence>
<gene>
    <name evidence="2" type="ORF">SAMN04488135_11758</name>
</gene>
<name>A0A1M5ZQH7_9BURK</name>
<evidence type="ECO:0000313" key="3">
    <source>
        <dbReference type="Proteomes" id="UP000184226"/>
    </source>
</evidence>
<dbReference type="PIRSF" id="PIRSF026166">
    <property type="entry name" value="UCP026166"/>
    <property type="match status" value="1"/>
</dbReference>